<dbReference type="InterPro" id="IPR036291">
    <property type="entry name" value="NAD(P)-bd_dom_sf"/>
</dbReference>
<dbReference type="SUPFAM" id="SSF51735">
    <property type="entry name" value="NAD(P)-binding Rossmann-fold domains"/>
    <property type="match status" value="1"/>
</dbReference>
<keyword evidence="7" id="KW-1185">Reference proteome</keyword>
<dbReference type="GO" id="GO:0006633">
    <property type="term" value="P:fatty acid biosynthetic process"/>
    <property type="evidence" value="ECO:0007669"/>
    <property type="project" value="TreeGrafter"/>
</dbReference>
<dbReference type="Proteomes" id="UP000749559">
    <property type="component" value="Unassembled WGS sequence"/>
</dbReference>
<dbReference type="FunFam" id="3.40.50.720:FF:000173">
    <property type="entry name" value="3-oxoacyl-[acyl-carrier protein] reductase"/>
    <property type="match status" value="1"/>
</dbReference>
<dbReference type="InterPro" id="IPR020904">
    <property type="entry name" value="Sc_DH/Rdtase_CS"/>
</dbReference>
<dbReference type="InterPro" id="IPR002347">
    <property type="entry name" value="SDR_fam"/>
</dbReference>
<evidence type="ECO:0000313" key="7">
    <source>
        <dbReference type="Proteomes" id="UP000749559"/>
    </source>
</evidence>
<proteinExistence type="inferred from homology"/>
<comment type="caution">
    <text evidence="6">The sequence shown here is derived from an EMBL/GenBank/DDBJ whole genome shotgun (WGS) entry which is preliminary data.</text>
</comment>
<dbReference type="AlphaFoldDB" id="A0A8J1U843"/>
<reference evidence="6" key="1">
    <citation type="submission" date="2022-03" db="EMBL/GenBank/DDBJ databases">
        <authorList>
            <person name="Martin C."/>
        </authorList>
    </citation>
    <scope>NUCLEOTIDE SEQUENCE</scope>
</reference>
<evidence type="ECO:0000256" key="4">
    <source>
        <dbReference type="ARBA" id="ARBA00041580"/>
    </source>
</evidence>
<keyword evidence="3" id="KW-0560">Oxidoreductase</keyword>
<dbReference type="EMBL" id="CAIIXF020000001">
    <property type="protein sequence ID" value="CAH1773425.1"/>
    <property type="molecule type" value="Genomic_DNA"/>
</dbReference>
<comment type="similarity">
    <text evidence="2">Belongs to the short-chain dehydrogenases/reductases (SDR) family.</text>
</comment>
<sequence length="244" mass="25755">MSKVCVIFGGSRGIGFAVANIMLEQCFKVAIVSKTSTSIDNACKILHSKAKGGASVLGYTCDITQEADINKTIAAITKDIGPIAILVNSAGINKDGLLMKTKLETIQNVLQTNLIGPMLTSKAVLKSMIQQKEGCIINIGSMVGQHGNVGQCSYSASKAGLVGFSKSLAKEVASRGIRCNVIAPGFIDTDMVQDVANRDKLEKHTLLGRFGKPEEVAQAVQYLVEATYVTGQVLTVDGGFSLNL</sequence>
<organism evidence="6 7">
    <name type="scientific">Owenia fusiformis</name>
    <name type="common">Polychaete worm</name>
    <dbReference type="NCBI Taxonomy" id="6347"/>
    <lineage>
        <taxon>Eukaryota</taxon>
        <taxon>Metazoa</taxon>
        <taxon>Spiralia</taxon>
        <taxon>Lophotrochozoa</taxon>
        <taxon>Annelida</taxon>
        <taxon>Polychaeta</taxon>
        <taxon>Sedentaria</taxon>
        <taxon>Canalipalpata</taxon>
        <taxon>Sabellida</taxon>
        <taxon>Oweniida</taxon>
        <taxon>Oweniidae</taxon>
        <taxon>Owenia</taxon>
    </lineage>
</organism>
<dbReference type="PRINTS" id="PR00081">
    <property type="entry name" value="GDHRDH"/>
</dbReference>
<name>A0A8J1U843_OWEFU</name>
<dbReference type="Pfam" id="PF13561">
    <property type="entry name" value="adh_short_C2"/>
    <property type="match status" value="1"/>
</dbReference>
<dbReference type="PROSITE" id="PS00061">
    <property type="entry name" value="ADH_SHORT"/>
    <property type="match status" value="1"/>
</dbReference>
<comment type="pathway">
    <text evidence="1">Lipid metabolism; fatty acid biosynthesis.</text>
</comment>
<protein>
    <recommendedName>
        <fullName evidence="5">3-ketoacyl-[acyl-carrier-protein] reductase beta subunit</fullName>
    </recommendedName>
    <alternativeName>
        <fullName evidence="4">Quinone reductase CBR4</fullName>
    </alternativeName>
</protein>
<evidence type="ECO:0000256" key="5">
    <source>
        <dbReference type="ARBA" id="ARBA00041707"/>
    </source>
</evidence>
<dbReference type="GO" id="GO:0048038">
    <property type="term" value="F:quinone binding"/>
    <property type="evidence" value="ECO:0007669"/>
    <property type="project" value="TreeGrafter"/>
</dbReference>
<dbReference type="OrthoDB" id="294295at2759"/>
<dbReference type="PANTHER" id="PTHR42760:SF133">
    <property type="entry name" value="3-OXOACYL-[ACYL-CARRIER-PROTEIN] REDUCTASE"/>
    <property type="match status" value="1"/>
</dbReference>
<evidence type="ECO:0000256" key="3">
    <source>
        <dbReference type="ARBA" id="ARBA00023002"/>
    </source>
</evidence>
<evidence type="ECO:0000256" key="2">
    <source>
        <dbReference type="ARBA" id="ARBA00006484"/>
    </source>
</evidence>
<dbReference type="GO" id="GO:0016616">
    <property type="term" value="F:oxidoreductase activity, acting on the CH-OH group of donors, NAD or NADP as acceptor"/>
    <property type="evidence" value="ECO:0007669"/>
    <property type="project" value="TreeGrafter"/>
</dbReference>
<evidence type="ECO:0000313" key="6">
    <source>
        <dbReference type="EMBL" id="CAH1773425.1"/>
    </source>
</evidence>
<dbReference type="PANTHER" id="PTHR42760">
    <property type="entry name" value="SHORT-CHAIN DEHYDROGENASES/REDUCTASES FAMILY MEMBER"/>
    <property type="match status" value="1"/>
</dbReference>
<dbReference type="Gene3D" id="3.40.50.720">
    <property type="entry name" value="NAD(P)-binding Rossmann-like Domain"/>
    <property type="match status" value="1"/>
</dbReference>
<gene>
    <name evidence="6" type="ORF">OFUS_LOCUS1024</name>
</gene>
<accession>A0A8J1U843</accession>
<evidence type="ECO:0000256" key="1">
    <source>
        <dbReference type="ARBA" id="ARBA00005194"/>
    </source>
</evidence>
<dbReference type="PRINTS" id="PR00080">
    <property type="entry name" value="SDRFAMILY"/>
</dbReference>